<dbReference type="GO" id="GO:0016757">
    <property type="term" value="F:glycosyltransferase activity"/>
    <property type="evidence" value="ECO:0007669"/>
    <property type="project" value="InterPro"/>
</dbReference>
<evidence type="ECO:0000313" key="2">
    <source>
        <dbReference type="EMBL" id="EKE29329.1"/>
    </source>
</evidence>
<accession>K2GG27</accession>
<dbReference type="InterPro" id="IPR001296">
    <property type="entry name" value="Glyco_trans_1"/>
</dbReference>
<dbReference type="Gene3D" id="3.40.50.2000">
    <property type="entry name" value="Glycogen Phosphorylase B"/>
    <property type="match status" value="2"/>
</dbReference>
<keyword evidence="2" id="KW-0808">Transferase</keyword>
<organism evidence="2">
    <name type="scientific">uncultured bacterium</name>
    <name type="common">gcode 4</name>
    <dbReference type="NCBI Taxonomy" id="1234023"/>
    <lineage>
        <taxon>Bacteria</taxon>
        <taxon>environmental samples</taxon>
    </lineage>
</organism>
<dbReference type="SUPFAM" id="SSF53756">
    <property type="entry name" value="UDP-Glycosyltransferase/glycogen phosphorylase"/>
    <property type="match status" value="1"/>
</dbReference>
<feature type="domain" description="Glycosyl transferase family 1" evidence="1">
    <location>
        <begin position="193"/>
        <end position="344"/>
    </location>
</feature>
<dbReference type="PANTHER" id="PTHR12526">
    <property type="entry name" value="GLYCOSYLTRANSFERASE"/>
    <property type="match status" value="1"/>
</dbReference>
<dbReference type="Pfam" id="PF00534">
    <property type="entry name" value="Glycos_transf_1"/>
    <property type="match status" value="1"/>
</dbReference>
<protein>
    <submittedName>
        <fullName evidence="2">Group 1 glycosyl transferase</fullName>
    </submittedName>
</protein>
<gene>
    <name evidence="2" type="ORF">ACD_2C00189G0013</name>
</gene>
<reference evidence="2" key="1">
    <citation type="journal article" date="2012" name="Science">
        <title>Fermentation, hydrogen, and sulfur metabolism in multiple uncultivated bacterial phyla.</title>
        <authorList>
            <person name="Wrighton K.C."/>
            <person name="Thomas B.C."/>
            <person name="Sharon I."/>
            <person name="Miller C.S."/>
            <person name="Castelle C.J."/>
            <person name="VerBerkmoes N.C."/>
            <person name="Wilkins M.J."/>
            <person name="Hettich R.L."/>
            <person name="Lipton M.S."/>
            <person name="Williams K.H."/>
            <person name="Long P.E."/>
            <person name="Banfield J.F."/>
        </authorList>
    </citation>
    <scope>NUCLEOTIDE SEQUENCE [LARGE SCALE GENOMIC DNA]</scope>
</reference>
<comment type="caution">
    <text evidence="2">The sequence shown here is derived from an EMBL/GenBank/DDBJ whole genome shotgun (WGS) entry which is preliminary data.</text>
</comment>
<name>K2GG27_9BACT</name>
<dbReference type="EMBL" id="AMFJ01000189">
    <property type="protein sequence ID" value="EKE29329.1"/>
    <property type="molecule type" value="Genomic_DNA"/>
</dbReference>
<dbReference type="PANTHER" id="PTHR12526:SF630">
    <property type="entry name" value="GLYCOSYLTRANSFERASE"/>
    <property type="match status" value="1"/>
</dbReference>
<evidence type="ECO:0000259" key="1">
    <source>
        <dbReference type="Pfam" id="PF00534"/>
    </source>
</evidence>
<sequence length="372" mass="45357">MKKILVIYHPLFVDPLFAKEYIDLNDEFEIKVICANKLDMWKWFNFNEIKVPKEILNKLDFEGFNMLNSFLPFFRNLFSGDAVKKIIEYKPDIIHIYSEIFSPSLTQAIYIRNKHLPQTKLINYSWENLDFNKFPYSIFWKYNAKHINKVLCANDEAIWQVERFWVPNIKTRKMYWWTDLTDFPYFEHSIEWKKHFKLLFIWRLLKDKWLQDIIEALKILWDWFSLYVIWDWIDKEFFMQLAEELWVQDRVEFIWKVSHENIKNYFNLSDLFILPSRTKKDWKEQFWRVIPESMACWVPVIGSSSWAIPEVIWDAGLVFEEGNVTDLVKKIGIVVSDSDKYKEYSLKWLDRVKNNFSSDAFEKNLIDIYKEI</sequence>
<proteinExistence type="predicted"/>
<dbReference type="AlphaFoldDB" id="K2GG27"/>